<dbReference type="RefSeq" id="WP_133880361.1">
    <property type="nucleotide sequence ID" value="NZ_MWIN01000012.1"/>
</dbReference>
<keyword evidence="4" id="KW-1185">Reference proteome</keyword>
<evidence type="ECO:0000313" key="3">
    <source>
        <dbReference type="EMBL" id="TDU31802.1"/>
    </source>
</evidence>
<gene>
    <name evidence="3" type="ORF">DFR24_1184</name>
</gene>
<dbReference type="Proteomes" id="UP000295341">
    <property type="component" value="Unassembled WGS sequence"/>
</dbReference>
<reference evidence="3 4" key="1">
    <citation type="submission" date="2019-03" db="EMBL/GenBank/DDBJ databases">
        <title>Genomic Encyclopedia of Type Strains, Phase IV (KMG-IV): sequencing the most valuable type-strain genomes for metagenomic binning, comparative biology and taxonomic classification.</title>
        <authorList>
            <person name="Goeker M."/>
        </authorList>
    </citation>
    <scope>NUCLEOTIDE SEQUENCE [LARGE SCALE GENOMIC DNA]</scope>
    <source>
        <strain evidence="3 4">DSM 26377</strain>
    </source>
</reference>
<accession>A0A4R7PDI3</accession>
<dbReference type="EMBL" id="SOBT01000008">
    <property type="protein sequence ID" value="TDU31802.1"/>
    <property type="molecule type" value="Genomic_DNA"/>
</dbReference>
<name>A0A4R7PDI3_9GAMM</name>
<feature type="region of interest" description="Disordered" evidence="1">
    <location>
        <begin position="1"/>
        <end position="20"/>
    </location>
</feature>
<feature type="transmembrane region" description="Helical" evidence="2">
    <location>
        <begin position="24"/>
        <end position="44"/>
    </location>
</feature>
<organism evidence="3 4">
    <name type="scientific">Panacagrimonas perspica</name>
    <dbReference type="NCBI Taxonomy" id="381431"/>
    <lineage>
        <taxon>Bacteria</taxon>
        <taxon>Pseudomonadati</taxon>
        <taxon>Pseudomonadota</taxon>
        <taxon>Gammaproteobacteria</taxon>
        <taxon>Nevskiales</taxon>
        <taxon>Nevskiaceae</taxon>
        <taxon>Panacagrimonas</taxon>
    </lineage>
</organism>
<sequence length="84" mass="8558">MSQEQSAQSAAMDKPFGSSSDSTLWISLGVGFLLIGSLAAAHIVSSASDASAKKAAVHVQAKSHTTSPVYRCADGGVSFSPCKK</sequence>
<dbReference type="AlphaFoldDB" id="A0A4R7PDI3"/>
<protein>
    <submittedName>
        <fullName evidence="3">Uncharacterized protein</fullName>
    </submittedName>
</protein>
<evidence type="ECO:0000313" key="4">
    <source>
        <dbReference type="Proteomes" id="UP000295341"/>
    </source>
</evidence>
<evidence type="ECO:0000256" key="1">
    <source>
        <dbReference type="SAM" id="MobiDB-lite"/>
    </source>
</evidence>
<keyword evidence="2" id="KW-0472">Membrane</keyword>
<keyword evidence="2" id="KW-0812">Transmembrane</keyword>
<evidence type="ECO:0000256" key="2">
    <source>
        <dbReference type="SAM" id="Phobius"/>
    </source>
</evidence>
<keyword evidence="2" id="KW-1133">Transmembrane helix</keyword>
<proteinExistence type="predicted"/>
<comment type="caution">
    <text evidence="3">The sequence shown here is derived from an EMBL/GenBank/DDBJ whole genome shotgun (WGS) entry which is preliminary data.</text>
</comment>